<feature type="transmembrane region" description="Helical" evidence="6">
    <location>
        <begin position="268"/>
        <end position="286"/>
    </location>
</feature>
<feature type="transmembrane region" description="Helical" evidence="6">
    <location>
        <begin position="431"/>
        <end position="450"/>
    </location>
</feature>
<dbReference type="GO" id="GO:0016020">
    <property type="term" value="C:membrane"/>
    <property type="evidence" value="ECO:0007669"/>
    <property type="project" value="UniProtKB-SubCell"/>
</dbReference>
<gene>
    <name evidence="7" type="ORF">NPX13_g9379</name>
</gene>
<feature type="transmembrane region" description="Helical" evidence="6">
    <location>
        <begin position="457"/>
        <end position="476"/>
    </location>
</feature>
<dbReference type="AlphaFoldDB" id="A0A9W8TII2"/>
<keyword evidence="3 6" id="KW-1133">Transmembrane helix</keyword>
<name>A0A9W8TII2_9PEZI</name>
<comment type="caution">
    <text evidence="7">The sequence shown here is derived from an EMBL/GenBank/DDBJ whole genome shotgun (WGS) entry which is preliminary data.</text>
</comment>
<feature type="transmembrane region" description="Helical" evidence="6">
    <location>
        <begin position="66"/>
        <end position="88"/>
    </location>
</feature>
<feature type="transmembrane region" description="Helical" evidence="6">
    <location>
        <begin position="109"/>
        <end position="128"/>
    </location>
</feature>
<feature type="compositionally biased region" description="Polar residues" evidence="5">
    <location>
        <begin position="190"/>
        <end position="205"/>
    </location>
</feature>
<dbReference type="VEuPathDB" id="FungiDB:F4678DRAFT_313529"/>
<dbReference type="Pfam" id="PF04172">
    <property type="entry name" value="LrgB"/>
    <property type="match status" value="1"/>
</dbReference>
<feature type="transmembrane region" description="Helical" evidence="6">
    <location>
        <begin position="496"/>
        <end position="516"/>
    </location>
</feature>
<reference evidence="7" key="1">
    <citation type="submission" date="2022-07" db="EMBL/GenBank/DDBJ databases">
        <title>Genome Sequence of Xylaria arbuscula.</title>
        <authorList>
            <person name="Buettner E."/>
        </authorList>
    </citation>
    <scope>NUCLEOTIDE SEQUENCE</scope>
    <source>
        <strain evidence="7">VT107</strain>
    </source>
</reference>
<keyword evidence="8" id="KW-1185">Reference proteome</keyword>
<dbReference type="Proteomes" id="UP001148614">
    <property type="component" value="Unassembled WGS sequence"/>
</dbReference>
<evidence type="ECO:0000256" key="6">
    <source>
        <dbReference type="SAM" id="Phobius"/>
    </source>
</evidence>
<feature type="transmembrane region" description="Helical" evidence="6">
    <location>
        <begin position="402"/>
        <end position="425"/>
    </location>
</feature>
<feature type="transmembrane region" description="Helical" evidence="6">
    <location>
        <begin position="140"/>
        <end position="159"/>
    </location>
</feature>
<proteinExistence type="predicted"/>
<evidence type="ECO:0000256" key="2">
    <source>
        <dbReference type="ARBA" id="ARBA00022692"/>
    </source>
</evidence>
<keyword evidence="4 6" id="KW-0472">Membrane</keyword>
<sequence>MRSENGSVLVHDLSVAIRLSAYSQRHASHQATQKSAHQRIRAWFYVPIGILAILATSFGVNELLQLGAVSFPASVACLIILFLGLLLLERTIGEHRTRRIVTVIEIPGQWSLQWINVFFTPSFVLLPLSPPIRGLEVLKIIAVFVIGFLLITALTAYMTRGLQLVLGSSKRAMTERAEELGVENDEIPMTATSISTENPTTQSSAEVITSADEVELQPPPRSLEPIPAYQGSLEPQQDADEQRADLPAQVPIPPSRATRYALIISSKFEVIIYSLLFTFVGIPIYYTVGYAMPLHLTFAVLTYFGAMSIPPNWRQYLHPVLVSSLFTVLGIWVLGLIKGQSLDATLHEFRTGATYLKLWGGTHTLPGAGDIFASVLDASIVALALPMYQYRRELKQHFLSIVLPNVLLSIGSLFAYPYICFIIGISAERSLAFAARSLTVALAIPAAANLGGDANTVAALAISSGIVGVLVGPRMLALLKIPEGTAAPSSVFDYDYVTRGVTLGANSSAIATALLLRTDPRAAALSSLSMSLFGTITVLFTSIPPIVAIIRSLVNL</sequence>
<dbReference type="InterPro" id="IPR007300">
    <property type="entry name" value="CidB/LrgB"/>
</dbReference>
<evidence type="ECO:0000256" key="3">
    <source>
        <dbReference type="ARBA" id="ARBA00022989"/>
    </source>
</evidence>
<feature type="region of interest" description="Disordered" evidence="5">
    <location>
        <begin position="177"/>
        <end position="205"/>
    </location>
</feature>
<evidence type="ECO:0000313" key="8">
    <source>
        <dbReference type="Proteomes" id="UP001148614"/>
    </source>
</evidence>
<feature type="transmembrane region" description="Helical" evidence="6">
    <location>
        <begin position="316"/>
        <end position="337"/>
    </location>
</feature>
<accession>A0A9W8TII2</accession>
<evidence type="ECO:0000313" key="7">
    <source>
        <dbReference type="EMBL" id="KAJ3560211.1"/>
    </source>
</evidence>
<dbReference type="EMBL" id="JANPWZ010002290">
    <property type="protein sequence ID" value="KAJ3560211.1"/>
    <property type="molecule type" value="Genomic_DNA"/>
</dbReference>
<dbReference type="PANTHER" id="PTHR30249:SF0">
    <property type="entry name" value="PLASTIDAL GLYCOLATE_GLYCERATE TRANSLOCATOR 1, CHLOROPLASTIC"/>
    <property type="match status" value="1"/>
</dbReference>
<feature type="transmembrane region" description="Helical" evidence="6">
    <location>
        <begin position="528"/>
        <end position="550"/>
    </location>
</feature>
<evidence type="ECO:0000256" key="4">
    <source>
        <dbReference type="ARBA" id="ARBA00023136"/>
    </source>
</evidence>
<organism evidence="7 8">
    <name type="scientific">Xylaria arbuscula</name>
    <dbReference type="NCBI Taxonomy" id="114810"/>
    <lineage>
        <taxon>Eukaryota</taxon>
        <taxon>Fungi</taxon>
        <taxon>Dikarya</taxon>
        <taxon>Ascomycota</taxon>
        <taxon>Pezizomycotina</taxon>
        <taxon>Sordariomycetes</taxon>
        <taxon>Xylariomycetidae</taxon>
        <taxon>Xylariales</taxon>
        <taxon>Xylariaceae</taxon>
        <taxon>Xylaria</taxon>
    </lineage>
</organism>
<comment type="subcellular location">
    <subcellularLocation>
        <location evidence="1">Membrane</location>
        <topology evidence="1">Multi-pass membrane protein</topology>
    </subcellularLocation>
</comment>
<evidence type="ECO:0000256" key="1">
    <source>
        <dbReference type="ARBA" id="ARBA00004141"/>
    </source>
</evidence>
<evidence type="ECO:0000256" key="5">
    <source>
        <dbReference type="SAM" id="MobiDB-lite"/>
    </source>
</evidence>
<dbReference type="PANTHER" id="PTHR30249">
    <property type="entry name" value="PUTATIVE SEROTONIN TRANSPORTER"/>
    <property type="match status" value="1"/>
</dbReference>
<feature type="transmembrane region" description="Helical" evidence="6">
    <location>
        <begin position="42"/>
        <end position="60"/>
    </location>
</feature>
<keyword evidence="2 6" id="KW-0812">Transmembrane</keyword>
<protein>
    <submittedName>
        <fullName evidence="7">Uncharacterized protein</fullName>
    </submittedName>
</protein>